<keyword evidence="3" id="KW-0479">Metal-binding</keyword>
<keyword evidence="7 9" id="KW-0539">Nucleus</keyword>
<dbReference type="EMBL" id="PNBA02000006">
    <property type="protein sequence ID" value="KAG6422445.1"/>
    <property type="molecule type" value="Genomic_DNA"/>
</dbReference>
<dbReference type="InterPro" id="IPR049808">
    <property type="entry name" value="CONSTANS-like_Bbox1"/>
</dbReference>
<comment type="subcellular location">
    <subcellularLocation>
        <location evidence="1 9">Nucleus</location>
    </subcellularLocation>
</comment>
<evidence type="ECO:0000256" key="9">
    <source>
        <dbReference type="PROSITE-ProRule" id="PRU00357"/>
    </source>
</evidence>
<accession>A0A8X8XXT1</accession>
<dbReference type="PANTHER" id="PTHR31717:SF45">
    <property type="entry name" value="ZINC FINGER PROTEIN CONSTANS-LIKE 14-RELATED"/>
    <property type="match status" value="1"/>
</dbReference>
<evidence type="ECO:0000256" key="4">
    <source>
        <dbReference type="ARBA" id="ARBA00022737"/>
    </source>
</evidence>
<evidence type="ECO:0000256" key="8">
    <source>
        <dbReference type="PROSITE-ProRule" id="PRU00024"/>
    </source>
</evidence>
<feature type="chain" id="PRO_5036463676" description="Zinc finger protein CONSTANS" evidence="11">
    <location>
        <begin position="18"/>
        <end position="443"/>
    </location>
</feature>
<dbReference type="PROSITE" id="PS50119">
    <property type="entry name" value="ZF_BBOX"/>
    <property type="match status" value="2"/>
</dbReference>
<feature type="domain" description="B box-type" evidence="12">
    <location>
        <begin position="55"/>
        <end position="102"/>
    </location>
</feature>
<dbReference type="GO" id="GO:0006355">
    <property type="term" value="P:regulation of DNA-templated transcription"/>
    <property type="evidence" value="ECO:0007669"/>
    <property type="project" value="UniProtKB-ARBA"/>
</dbReference>
<keyword evidence="11" id="KW-0732">Signal</keyword>
<dbReference type="PANTHER" id="PTHR31717">
    <property type="entry name" value="ZINC FINGER PROTEIN CONSTANS-LIKE 10"/>
    <property type="match status" value="1"/>
</dbReference>
<protein>
    <recommendedName>
        <fullName evidence="16">Zinc finger protein CONSTANS</fullName>
    </recommendedName>
</protein>
<proteinExistence type="inferred from homology"/>
<dbReference type="GO" id="GO:0008270">
    <property type="term" value="F:zinc ion binding"/>
    <property type="evidence" value="ECO:0007669"/>
    <property type="project" value="UniProtKB-KW"/>
</dbReference>
<comment type="similarity">
    <text evidence="2">Belongs to the CONSTANS family.</text>
</comment>
<feature type="compositionally biased region" description="Polar residues" evidence="10">
    <location>
        <begin position="331"/>
        <end position="355"/>
    </location>
</feature>
<sequence>MFLHFVSLFRELAMVSCDFCGERQAVVYCRADSAKLCLSCDHHVHCANALSKKHLRSQICDNCAAEPASFRCSTDGLVLCQDCDWDAHGSLLVAAAHDRCPVDSFSGVPSAFELAAAWGLEIEEKKPAEYEWGGLLDELMVPNASSVIYSDCGGELVKKKKRNPSCGKQKQVILKQLIELLADGGGGGGGGGDGEDVGPGTPSGGAWRQESFCGQFEEQPQTLEEKQQELAQGRGFTSLLMMQTPANQKEERNMLWNTTTACDHSAQIWDFNLGQLRGHEESSPVELEFGGNNMYTMKSYGELLKESSLAKRRGVDVSGVNCSIAQEDNIIPFNSATDNQTPSQGPATSESNNVPASRPESGSMDIQFMSQSIVMTNESAAAMSKSDIELLAKNRGNAMQRYKEKKKTRRYDKHIRYESRKARADTRKRVKGRFVKAQEAPAG</sequence>
<evidence type="ECO:0000256" key="3">
    <source>
        <dbReference type="ARBA" id="ARBA00022723"/>
    </source>
</evidence>
<evidence type="ECO:0000259" key="13">
    <source>
        <dbReference type="PROSITE" id="PS51017"/>
    </source>
</evidence>
<dbReference type="PROSITE" id="PS51017">
    <property type="entry name" value="CCT"/>
    <property type="match status" value="1"/>
</dbReference>
<dbReference type="AlphaFoldDB" id="A0A8X8XXT1"/>
<keyword evidence="6" id="KW-0862">Zinc</keyword>
<feature type="signal peptide" evidence="11">
    <location>
        <begin position="1"/>
        <end position="17"/>
    </location>
</feature>
<reference evidence="14" key="1">
    <citation type="submission" date="2018-01" db="EMBL/GenBank/DDBJ databases">
        <authorList>
            <person name="Mao J.F."/>
        </authorList>
    </citation>
    <scope>NUCLEOTIDE SEQUENCE</scope>
    <source>
        <strain evidence="14">Huo1</strain>
        <tissue evidence="14">Leaf</tissue>
    </source>
</reference>
<evidence type="ECO:0000313" key="14">
    <source>
        <dbReference type="EMBL" id="KAG6422445.1"/>
    </source>
</evidence>
<feature type="domain" description="B box-type" evidence="12">
    <location>
        <begin position="12"/>
        <end position="59"/>
    </location>
</feature>
<feature type="region of interest" description="Disordered" evidence="10">
    <location>
        <begin position="184"/>
        <end position="208"/>
    </location>
</feature>
<keyword evidence="5 8" id="KW-0863">Zinc-finger</keyword>
<reference evidence="14" key="2">
    <citation type="submission" date="2020-08" db="EMBL/GenBank/DDBJ databases">
        <title>Plant Genome Project.</title>
        <authorList>
            <person name="Zhang R.-G."/>
        </authorList>
    </citation>
    <scope>NUCLEOTIDE SEQUENCE</scope>
    <source>
        <strain evidence="14">Huo1</strain>
        <tissue evidence="14">Leaf</tissue>
    </source>
</reference>
<feature type="compositionally biased region" description="Basic residues" evidence="10">
    <location>
        <begin position="403"/>
        <end position="413"/>
    </location>
</feature>
<dbReference type="SMART" id="SM00336">
    <property type="entry name" value="BBOX"/>
    <property type="match status" value="2"/>
</dbReference>
<dbReference type="Proteomes" id="UP000298416">
    <property type="component" value="Unassembled WGS sequence"/>
</dbReference>
<evidence type="ECO:0000256" key="1">
    <source>
        <dbReference type="ARBA" id="ARBA00004123"/>
    </source>
</evidence>
<evidence type="ECO:0000256" key="2">
    <source>
        <dbReference type="ARBA" id="ARBA00010024"/>
    </source>
</evidence>
<evidence type="ECO:0000313" key="15">
    <source>
        <dbReference type="Proteomes" id="UP000298416"/>
    </source>
</evidence>
<dbReference type="GO" id="GO:0005634">
    <property type="term" value="C:nucleus"/>
    <property type="evidence" value="ECO:0007669"/>
    <property type="project" value="UniProtKB-SubCell"/>
</dbReference>
<comment type="caution">
    <text evidence="14">The sequence shown here is derived from an EMBL/GenBank/DDBJ whole genome shotgun (WGS) entry which is preliminary data.</text>
</comment>
<evidence type="ECO:0000256" key="7">
    <source>
        <dbReference type="ARBA" id="ARBA00023242"/>
    </source>
</evidence>
<gene>
    <name evidence="14" type="ORF">SASPL_119017</name>
</gene>
<dbReference type="CDD" id="cd19821">
    <property type="entry name" value="Bbox1_BBX-like"/>
    <property type="match status" value="1"/>
</dbReference>
<feature type="domain" description="CCT" evidence="13">
    <location>
        <begin position="395"/>
        <end position="437"/>
    </location>
</feature>
<feature type="region of interest" description="Disordered" evidence="10">
    <location>
        <begin position="331"/>
        <end position="362"/>
    </location>
</feature>
<keyword evidence="15" id="KW-1185">Reference proteome</keyword>
<dbReference type="InterPro" id="IPR000315">
    <property type="entry name" value="Znf_B-box"/>
</dbReference>
<evidence type="ECO:0000256" key="10">
    <source>
        <dbReference type="SAM" id="MobiDB-lite"/>
    </source>
</evidence>
<feature type="compositionally biased region" description="Basic and acidic residues" evidence="10">
    <location>
        <begin position="414"/>
        <end position="427"/>
    </location>
</feature>
<evidence type="ECO:0000256" key="11">
    <source>
        <dbReference type="SAM" id="SignalP"/>
    </source>
</evidence>
<feature type="region of interest" description="Disordered" evidence="10">
    <location>
        <begin position="399"/>
        <end position="443"/>
    </location>
</feature>
<name>A0A8X8XXT1_SALSN</name>
<keyword evidence="4" id="KW-0677">Repeat</keyword>
<evidence type="ECO:0000256" key="5">
    <source>
        <dbReference type="ARBA" id="ARBA00022771"/>
    </source>
</evidence>
<organism evidence="14">
    <name type="scientific">Salvia splendens</name>
    <name type="common">Scarlet sage</name>
    <dbReference type="NCBI Taxonomy" id="180675"/>
    <lineage>
        <taxon>Eukaryota</taxon>
        <taxon>Viridiplantae</taxon>
        <taxon>Streptophyta</taxon>
        <taxon>Embryophyta</taxon>
        <taxon>Tracheophyta</taxon>
        <taxon>Spermatophyta</taxon>
        <taxon>Magnoliopsida</taxon>
        <taxon>eudicotyledons</taxon>
        <taxon>Gunneridae</taxon>
        <taxon>Pentapetalae</taxon>
        <taxon>asterids</taxon>
        <taxon>lamiids</taxon>
        <taxon>Lamiales</taxon>
        <taxon>Lamiaceae</taxon>
        <taxon>Nepetoideae</taxon>
        <taxon>Mentheae</taxon>
        <taxon>Salviinae</taxon>
        <taxon>Salvia</taxon>
        <taxon>Salvia subgen. Calosphace</taxon>
        <taxon>core Calosphace</taxon>
    </lineage>
</organism>
<evidence type="ECO:0000256" key="6">
    <source>
        <dbReference type="ARBA" id="ARBA00022833"/>
    </source>
</evidence>
<dbReference type="InterPro" id="IPR010402">
    <property type="entry name" value="CCT_domain"/>
</dbReference>
<dbReference type="Pfam" id="PF06203">
    <property type="entry name" value="CCT"/>
    <property type="match status" value="1"/>
</dbReference>
<dbReference type="Pfam" id="PF00643">
    <property type="entry name" value="zf-B_box"/>
    <property type="match status" value="1"/>
</dbReference>
<evidence type="ECO:0008006" key="16">
    <source>
        <dbReference type="Google" id="ProtNLM"/>
    </source>
</evidence>
<evidence type="ECO:0000259" key="12">
    <source>
        <dbReference type="PROSITE" id="PS50119"/>
    </source>
</evidence>